<dbReference type="InterPro" id="IPR045854">
    <property type="entry name" value="NO2/SO3_Rdtase_4Fe4S_sf"/>
</dbReference>
<feature type="compositionally biased region" description="Basic residues" evidence="13">
    <location>
        <begin position="231"/>
        <end position="249"/>
    </location>
</feature>
<comment type="similarity">
    <text evidence="3">Belongs to the nitrite and sulfite reductase 4Fe-4S domain family.</text>
</comment>
<comment type="cofactor">
    <cofactor evidence="1">
        <name>[4Fe-4S] cluster</name>
        <dbReference type="ChEBI" id="CHEBI:49883"/>
    </cofactor>
</comment>
<sequence>MTTATDSPSREAVRKAAAAKEDAAAVATSAADAAKADPDNDQLADELREARNAQRRAARALKKAEEALESEETGDAPEDAEDATSAEELSLVDAARAELRRLEDAQAELTAATVRADAAVEADPGNSDLFAAARKARWDELKGTKAVQKAATALAEAEAAAPETASADDVEDATDTTDAADDTDDTDAAPAGPLTIADAERQLADAESATEAAEAAAEAAPDDKQLSAAARRARAAQKKAARALKRARKAAVEGDDADGSAESEDAAAETSTETPVAEVPAAAEVPAPQAAPAAAATPSAPVLTQDTLALVSSGASVLAVAADASERAAAADPTNTLLAEAARSARAAAQQAAQAVAAAAALHGAAPTVAAQAVAPATPAAPAEPAPAAEADVTAEPETSTEPETPAEDPAVIEAREALAAAEETQNGFAAATLRAEAAAEAEPGNSDLFSAARKARWDELKASKAVQKATAALEKAIADAPPAPRVLTDEEKEDRKAPKPQGQWLIDGKEPLNGDERIKQEDAGLAVADRVREIYAKEGFDSIPPEDLAPRFKWIGMYTQRRQDMDGEQTGTLTNAELQDRYFMMRIRLDGGQVTPQQLRVIGGISADFARNTADFTDRQNIQLHWIRIEDVPEIWDRLAAVNLDTFFGCGDVPRVVLGSPVAGVSKDEIIDATPAIREIKENWLTRDEFTNLPRKFKTAISGNRRQDVTHEIQDVSFIGSEHPEHGPGFDLWVGGGLSTNPMFAQRLGVWVPLDEVPEVWAGVVRIFRDYGYRKLRNRARLKFLVADWGVEKFRRILEEDYVGHTLIDGPEPEVWPGYRDHVGVHEQRDGKFYVGVKPTVGHTEGDQLVRLADLAEERGITQIRTTPDKELIFLGLEQDAVDDLAEALEKEGLSARPSSFRRDIISCTGLEYCKLALVTTKQRAISLADQLEEKLGDLDVPLKISLNGCPNSCARTQVADIGLKGQIVTDDDGNRVEGFQVHLGGALGMHPDWGKKLRGHKVTSAGLDDYVVRVVENYKENRTSADEQFRDWVLRAPEEQLQ</sequence>
<feature type="compositionally biased region" description="Low complexity" evidence="13">
    <location>
        <begin position="205"/>
        <end position="219"/>
    </location>
</feature>
<organism evidence="16 17">
    <name type="scientific">Corynebacterium variabile (strain DSM 44702 / CIP 107183 / JCM 12073 / NCIMB 30131)</name>
    <name type="common">Corynebacterium mooreparkense</name>
    <dbReference type="NCBI Taxonomy" id="858619"/>
    <lineage>
        <taxon>Bacteria</taxon>
        <taxon>Bacillati</taxon>
        <taxon>Actinomycetota</taxon>
        <taxon>Actinomycetes</taxon>
        <taxon>Mycobacteriales</taxon>
        <taxon>Corynebacteriaceae</taxon>
        <taxon>Corynebacterium</taxon>
    </lineage>
</organism>
<dbReference type="GO" id="GO:0050311">
    <property type="term" value="F:sulfite reductase (ferredoxin) activity"/>
    <property type="evidence" value="ECO:0007669"/>
    <property type="project" value="UniProtKB-EC"/>
</dbReference>
<keyword evidence="8" id="KW-0883">Thioether bond</keyword>
<feature type="compositionally biased region" description="Acidic residues" evidence="13">
    <location>
        <begin position="253"/>
        <end position="267"/>
    </location>
</feature>
<dbReference type="PANTHER" id="PTHR32439:SF0">
    <property type="entry name" value="FERREDOXIN--NITRITE REDUCTASE, CHLOROPLASTIC"/>
    <property type="match status" value="1"/>
</dbReference>
<dbReference type="GO" id="GO:0051539">
    <property type="term" value="F:4 iron, 4 sulfur cluster binding"/>
    <property type="evidence" value="ECO:0007669"/>
    <property type="project" value="UniProtKB-KW"/>
</dbReference>
<dbReference type="InterPro" id="IPR051329">
    <property type="entry name" value="NIR_SIR_4Fe-4S"/>
</dbReference>
<comment type="function">
    <text evidence="2">Catalyzes the reduction of sulfite to sulfide, a step in the biosynthesis of sulfur-containing amino acids and cofactors.</text>
</comment>
<protein>
    <recommendedName>
        <fullName evidence="4">assimilatory sulfite reductase (ferredoxin)</fullName>
        <ecNumber evidence="4">1.8.7.1</ecNumber>
    </recommendedName>
</protein>
<evidence type="ECO:0000259" key="15">
    <source>
        <dbReference type="Pfam" id="PF03460"/>
    </source>
</evidence>
<reference evidence="16 17" key="1">
    <citation type="journal article" date="2011" name="BMC Genomics">
        <title>Complete genome sequence of Corynebacterium variabile DSM 44702 isolated from the surface of smear-ripened cheeses and insights into cheese ripening and flavor generation.</title>
        <authorList>
            <person name="Schroeder J."/>
            <person name="Maus I."/>
            <person name="Trost E."/>
            <person name="Tauch A."/>
        </authorList>
    </citation>
    <scope>NUCLEOTIDE SEQUENCE [LARGE SCALE GENOMIC DNA]</scope>
    <source>
        <strain evidence="17">DSM 44702 / JCM 12073 / NCIMB 30131</strain>
    </source>
</reference>
<feature type="region of interest" description="Disordered" evidence="13">
    <location>
        <begin position="380"/>
        <end position="410"/>
    </location>
</feature>
<evidence type="ECO:0000313" key="17">
    <source>
        <dbReference type="Proteomes" id="UP000006659"/>
    </source>
</evidence>
<feature type="region of interest" description="Disordered" evidence="13">
    <location>
        <begin position="476"/>
        <end position="515"/>
    </location>
</feature>
<dbReference type="eggNOG" id="COG0155">
    <property type="taxonomic scope" value="Bacteria"/>
</dbReference>
<feature type="region of interest" description="Disordered" evidence="13">
    <location>
        <begin position="1"/>
        <end position="91"/>
    </location>
</feature>
<dbReference type="KEGG" id="cva:CVAR_0448"/>
<feature type="compositionally biased region" description="Low complexity" evidence="13">
    <location>
        <begin position="380"/>
        <end position="392"/>
    </location>
</feature>
<evidence type="ECO:0000313" key="16">
    <source>
        <dbReference type="EMBL" id="AEK35797.1"/>
    </source>
</evidence>
<feature type="compositionally biased region" description="Basic and acidic residues" evidence="13">
    <location>
        <begin position="8"/>
        <end position="23"/>
    </location>
</feature>
<dbReference type="AlphaFoldDB" id="G0HAY1"/>
<evidence type="ECO:0000259" key="14">
    <source>
        <dbReference type="Pfam" id="PF01077"/>
    </source>
</evidence>
<dbReference type="GO" id="GO:0020037">
    <property type="term" value="F:heme binding"/>
    <property type="evidence" value="ECO:0007669"/>
    <property type="project" value="InterPro"/>
</dbReference>
<evidence type="ECO:0000256" key="10">
    <source>
        <dbReference type="ARBA" id="ARBA00023004"/>
    </source>
</evidence>
<gene>
    <name evidence="16" type="primary">cysI</name>
    <name evidence="16" type="ordered locus">CVAR_0448</name>
</gene>
<feature type="domain" description="Nitrite/Sulfite reductase ferredoxin-like" evidence="15">
    <location>
        <begin position="827"/>
        <end position="892"/>
    </location>
</feature>
<feature type="compositionally biased region" description="Acidic residues" evidence="13">
    <location>
        <begin position="166"/>
        <end position="187"/>
    </location>
</feature>
<feature type="compositionally biased region" description="Basic and acidic residues" evidence="13">
    <location>
        <begin position="488"/>
        <end position="498"/>
    </location>
</feature>
<dbReference type="HOGENOM" id="CLU_010885_0_0_11"/>
<evidence type="ECO:0000256" key="12">
    <source>
        <dbReference type="ARBA" id="ARBA00049518"/>
    </source>
</evidence>
<evidence type="ECO:0000256" key="4">
    <source>
        <dbReference type="ARBA" id="ARBA00012353"/>
    </source>
</evidence>
<evidence type="ECO:0000256" key="1">
    <source>
        <dbReference type="ARBA" id="ARBA00001966"/>
    </source>
</evidence>
<dbReference type="EC" id="1.8.7.1" evidence="4"/>
<dbReference type="Proteomes" id="UP000006659">
    <property type="component" value="Chromosome"/>
</dbReference>
<name>G0HAY1_CORVD</name>
<feature type="compositionally biased region" description="Low complexity" evidence="13">
    <location>
        <begin position="154"/>
        <end position="165"/>
    </location>
</feature>
<dbReference type="InterPro" id="IPR005117">
    <property type="entry name" value="NiRdtase/SiRdtase_haem-b_fer"/>
</dbReference>
<feature type="domain" description="Nitrite/sulphite reductase 4Fe-4S" evidence="14">
    <location>
        <begin position="652"/>
        <end position="804"/>
    </location>
</feature>
<feature type="compositionally biased region" description="Low complexity" evidence="13">
    <location>
        <begin position="24"/>
        <end position="33"/>
    </location>
</feature>
<dbReference type="PRINTS" id="PR00397">
    <property type="entry name" value="SIROHAEM"/>
</dbReference>
<dbReference type="Pfam" id="PF03460">
    <property type="entry name" value="NIR_SIR_ferr"/>
    <property type="match status" value="2"/>
</dbReference>
<dbReference type="SUPFAM" id="SSF55124">
    <property type="entry name" value="Nitrite/Sulfite reductase N-terminal domain-like"/>
    <property type="match status" value="2"/>
</dbReference>
<dbReference type="InterPro" id="IPR006066">
    <property type="entry name" value="NO2/SO3_Rdtase_FeS/sirohaem_BS"/>
</dbReference>
<keyword evidence="10" id="KW-0408">Iron</keyword>
<feature type="compositionally biased region" description="Low complexity" evidence="13">
    <location>
        <begin position="268"/>
        <end position="298"/>
    </location>
</feature>
<keyword evidence="7" id="KW-0479">Metal-binding</keyword>
<dbReference type="InterPro" id="IPR006067">
    <property type="entry name" value="NO2/SO3_Rdtase_4Fe4S_dom"/>
</dbReference>
<dbReference type="RefSeq" id="WP_014008987.1">
    <property type="nucleotide sequence ID" value="NC_015859.1"/>
</dbReference>
<evidence type="ECO:0000256" key="2">
    <source>
        <dbReference type="ARBA" id="ARBA00003247"/>
    </source>
</evidence>
<dbReference type="SUPFAM" id="SSF56014">
    <property type="entry name" value="Nitrite and sulphite reductase 4Fe-4S domain-like"/>
    <property type="match status" value="2"/>
</dbReference>
<dbReference type="Pfam" id="PF01077">
    <property type="entry name" value="NIR_SIR"/>
    <property type="match status" value="2"/>
</dbReference>
<evidence type="ECO:0000256" key="8">
    <source>
        <dbReference type="ARBA" id="ARBA00022784"/>
    </source>
</evidence>
<accession>G0HAY1</accession>
<evidence type="ECO:0000256" key="5">
    <source>
        <dbReference type="ARBA" id="ARBA00022485"/>
    </source>
</evidence>
<keyword evidence="9 16" id="KW-0560">Oxidoreductase</keyword>
<evidence type="ECO:0000256" key="9">
    <source>
        <dbReference type="ARBA" id="ARBA00023002"/>
    </source>
</evidence>
<keyword evidence="6" id="KW-0349">Heme</keyword>
<comment type="catalytic activity">
    <reaction evidence="12">
        <text>hydrogen sulfide + 6 oxidized [2Fe-2S]-[ferredoxin] + 3 H2O = sulfite + 6 reduced [2Fe-2S]-[ferredoxin] + 7 H(+)</text>
        <dbReference type="Rhea" id="RHEA:23132"/>
        <dbReference type="Rhea" id="RHEA-COMP:10000"/>
        <dbReference type="Rhea" id="RHEA-COMP:10001"/>
        <dbReference type="ChEBI" id="CHEBI:15377"/>
        <dbReference type="ChEBI" id="CHEBI:15378"/>
        <dbReference type="ChEBI" id="CHEBI:17359"/>
        <dbReference type="ChEBI" id="CHEBI:29919"/>
        <dbReference type="ChEBI" id="CHEBI:33737"/>
        <dbReference type="ChEBI" id="CHEBI:33738"/>
        <dbReference type="EC" id="1.8.7.1"/>
    </reaction>
</comment>
<evidence type="ECO:0000256" key="3">
    <source>
        <dbReference type="ARBA" id="ARBA00010429"/>
    </source>
</evidence>
<dbReference type="FunFam" id="3.30.413.10:FF:000009">
    <property type="entry name" value="Sulfite reductase [ferredoxin]"/>
    <property type="match status" value="1"/>
</dbReference>
<dbReference type="STRING" id="858619.CVAR_0448"/>
<keyword evidence="11" id="KW-0411">Iron-sulfur</keyword>
<feature type="compositionally biased region" description="Acidic residues" evidence="13">
    <location>
        <begin position="393"/>
        <end position="407"/>
    </location>
</feature>
<feature type="compositionally biased region" description="Acidic residues" evidence="13">
    <location>
        <begin position="67"/>
        <end position="85"/>
    </location>
</feature>
<feature type="region of interest" description="Disordered" evidence="13">
    <location>
        <begin position="154"/>
        <end position="298"/>
    </location>
</feature>
<feature type="domain" description="Nitrite/sulphite reductase 4Fe-4S" evidence="14">
    <location>
        <begin position="903"/>
        <end position="1038"/>
    </location>
</feature>
<evidence type="ECO:0000256" key="7">
    <source>
        <dbReference type="ARBA" id="ARBA00022723"/>
    </source>
</evidence>
<dbReference type="PROSITE" id="PS00365">
    <property type="entry name" value="NIR_SIR"/>
    <property type="match status" value="1"/>
</dbReference>
<evidence type="ECO:0000256" key="11">
    <source>
        <dbReference type="ARBA" id="ARBA00023014"/>
    </source>
</evidence>
<dbReference type="Gene3D" id="3.90.480.20">
    <property type="match status" value="1"/>
</dbReference>
<dbReference type="Gene3D" id="3.30.413.10">
    <property type="entry name" value="Sulfite Reductase Hemoprotein, domain 1"/>
    <property type="match status" value="2"/>
</dbReference>
<proteinExistence type="inferred from homology"/>
<keyword evidence="5" id="KW-0004">4Fe-4S</keyword>
<evidence type="ECO:0000256" key="13">
    <source>
        <dbReference type="SAM" id="MobiDB-lite"/>
    </source>
</evidence>
<dbReference type="GO" id="GO:0046872">
    <property type="term" value="F:metal ion binding"/>
    <property type="evidence" value="ECO:0007669"/>
    <property type="project" value="UniProtKB-KW"/>
</dbReference>
<dbReference type="PANTHER" id="PTHR32439">
    <property type="entry name" value="FERREDOXIN--NITRITE REDUCTASE, CHLOROPLASTIC"/>
    <property type="match status" value="1"/>
</dbReference>
<evidence type="ECO:0000256" key="6">
    <source>
        <dbReference type="ARBA" id="ARBA00022617"/>
    </source>
</evidence>
<feature type="domain" description="Nitrite/Sulfite reductase ferredoxin-like" evidence="15">
    <location>
        <begin position="581"/>
        <end position="643"/>
    </location>
</feature>
<dbReference type="InterPro" id="IPR036136">
    <property type="entry name" value="Nit/Sulf_reduc_fer-like_dom_sf"/>
</dbReference>
<dbReference type="EMBL" id="CP002917">
    <property type="protein sequence ID" value="AEK35797.1"/>
    <property type="molecule type" value="Genomic_DNA"/>
</dbReference>